<feature type="compositionally biased region" description="Polar residues" evidence="2">
    <location>
        <begin position="66"/>
        <end position="79"/>
    </location>
</feature>
<evidence type="ECO:0000256" key="2">
    <source>
        <dbReference type="SAM" id="MobiDB-lite"/>
    </source>
</evidence>
<protein>
    <submittedName>
        <fullName evidence="5">Filament-like plant protein</fullName>
    </submittedName>
</protein>
<feature type="coiled-coil region" evidence="1">
    <location>
        <begin position="382"/>
        <end position="409"/>
    </location>
</feature>
<feature type="compositionally biased region" description="Basic and acidic residues" evidence="2">
    <location>
        <begin position="543"/>
        <end position="559"/>
    </location>
</feature>
<feature type="coiled-coil region" evidence="1">
    <location>
        <begin position="109"/>
        <end position="206"/>
    </location>
</feature>
<keyword evidence="4" id="KW-1185">Reference proteome</keyword>
<feature type="region of interest" description="Disordered" evidence="2">
    <location>
        <begin position="517"/>
        <end position="559"/>
    </location>
</feature>
<keyword evidence="1" id="KW-0175">Coiled coil</keyword>
<dbReference type="EMBL" id="UYWY01024306">
    <property type="protein sequence ID" value="VDM48610.1"/>
    <property type="molecule type" value="Genomic_DNA"/>
</dbReference>
<evidence type="ECO:0000313" key="3">
    <source>
        <dbReference type="EMBL" id="VDM48610.1"/>
    </source>
</evidence>
<proteinExistence type="predicted"/>
<sequence>MLASPQLENECGSQQYDVRKTIREAELNEMGEEIMQWPNEAKNSRGFGLMSKEAGDGEKRLESGNDPPNQTLELKSQTARAIRQDGRDLFGTTEETQPERLESEAMSFALQVERIAEENEAKLAGLRKERDELKLKVAELEKDLQDSAEVKRVVHDALQLCEEMKDGLLQLAELSAKETSRLQCRIKELEEELAKERSRLDEVCKQKYHELENVSNESDTLLGQAAQQEGLTSKCTQTHVNRKATLWNMSGCPCEQQVVFEEADSREVIELEEQDALGSRLKVEENGCPAIGETRKREKVDGLNEQMMCAIDPEVDSKSKAMSAESDRLRTELDQGRLELEVLNTSSHQGASLEQELNMVRAGRGAAIAALNIELAASRVAYESKSTALLEAERRIAHLELQLTNKSDLPYAVVRDASISSQDKEEIAELRGHLAMLESENERMGAACDEADDEIKNLREEVSQLREKIAGKDALSSEEVDRCLHNVRPLFSSPAEEIILSSEGNFAVDNDTLQKMANVSRSSKTRRPESRKLKLPWKRSKTPKMDGPDGKEHHLCRTQ</sequence>
<reference evidence="3 4" key="2">
    <citation type="submission" date="2018-11" db="EMBL/GenBank/DDBJ databases">
        <authorList>
            <consortium name="Pathogen Informatics"/>
        </authorList>
    </citation>
    <scope>NUCLEOTIDE SEQUENCE [LARGE SCALE GENOMIC DNA]</scope>
</reference>
<accession>A0A183V969</accession>
<name>A0A183V969_TOXCA</name>
<evidence type="ECO:0000313" key="5">
    <source>
        <dbReference type="WBParaSite" id="TCNE_0001729001-mRNA-1"/>
    </source>
</evidence>
<evidence type="ECO:0000313" key="4">
    <source>
        <dbReference type="Proteomes" id="UP000050794"/>
    </source>
</evidence>
<organism evidence="4 5">
    <name type="scientific">Toxocara canis</name>
    <name type="common">Canine roundworm</name>
    <dbReference type="NCBI Taxonomy" id="6265"/>
    <lineage>
        <taxon>Eukaryota</taxon>
        <taxon>Metazoa</taxon>
        <taxon>Ecdysozoa</taxon>
        <taxon>Nematoda</taxon>
        <taxon>Chromadorea</taxon>
        <taxon>Rhabditida</taxon>
        <taxon>Spirurina</taxon>
        <taxon>Ascaridomorpha</taxon>
        <taxon>Ascaridoidea</taxon>
        <taxon>Toxocaridae</taxon>
        <taxon>Toxocara</taxon>
    </lineage>
</organism>
<gene>
    <name evidence="3" type="ORF">TCNE_LOCUS17289</name>
</gene>
<feature type="compositionally biased region" description="Basic and acidic residues" evidence="2">
    <location>
        <begin position="53"/>
        <end position="63"/>
    </location>
</feature>
<dbReference type="Proteomes" id="UP000050794">
    <property type="component" value="Unassembled WGS sequence"/>
</dbReference>
<feature type="coiled-coil region" evidence="1">
    <location>
        <begin position="434"/>
        <end position="475"/>
    </location>
</feature>
<dbReference type="WBParaSite" id="TCNE_0001729001-mRNA-1">
    <property type="protein sequence ID" value="TCNE_0001729001-mRNA-1"/>
    <property type="gene ID" value="TCNE_0001729001"/>
</dbReference>
<reference evidence="5" key="1">
    <citation type="submission" date="2016-06" db="UniProtKB">
        <authorList>
            <consortium name="WormBaseParasite"/>
        </authorList>
    </citation>
    <scope>IDENTIFICATION</scope>
</reference>
<feature type="compositionally biased region" description="Basic residues" evidence="2">
    <location>
        <begin position="533"/>
        <end position="542"/>
    </location>
</feature>
<evidence type="ECO:0000256" key="1">
    <source>
        <dbReference type="SAM" id="Coils"/>
    </source>
</evidence>
<feature type="region of interest" description="Disordered" evidence="2">
    <location>
        <begin position="37"/>
        <end position="79"/>
    </location>
</feature>
<dbReference type="AlphaFoldDB" id="A0A183V969"/>